<accession>A0AAV7HAW8</accession>
<name>A0AAV7HAW8_DENCH</name>
<proteinExistence type="predicted"/>
<dbReference type="Proteomes" id="UP000775213">
    <property type="component" value="Unassembled WGS sequence"/>
</dbReference>
<gene>
    <name evidence="2" type="ORF">IEQ34_006274</name>
</gene>
<dbReference type="EMBL" id="JAGFBR010000006">
    <property type="protein sequence ID" value="KAH0466171.1"/>
    <property type="molecule type" value="Genomic_DNA"/>
</dbReference>
<protein>
    <submittedName>
        <fullName evidence="2">Uncharacterized protein</fullName>
    </submittedName>
</protein>
<organism evidence="2 3">
    <name type="scientific">Dendrobium chrysotoxum</name>
    <name type="common">Orchid</name>
    <dbReference type="NCBI Taxonomy" id="161865"/>
    <lineage>
        <taxon>Eukaryota</taxon>
        <taxon>Viridiplantae</taxon>
        <taxon>Streptophyta</taxon>
        <taxon>Embryophyta</taxon>
        <taxon>Tracheophyta</taxon>
        <taxon>Spermatophyta</taxon>
        <taxon>Magnoliopsida</taxon>
        <taxon>Liliopsida</taxon>
        <taxon>Asparagales</taxon>
        <taxon>Orchidaceae</taxon>
        <taxon>Epidendroideae</taxon>
        <taxon>Malaxideae</taxon>
        <taxon>Dendrobiinae</taxon>
        <taxon>Dendrobium</taxon>
    </lineage>
</organism>
<comment type="caution">
    <text evidence="2">The sequence shown here is derived from an EMBL/GenBank/DDBJ whole genome shotgun (WGS) entry which is preliminary data.</text>
</comment>
<feature type="region of interest" description="Disordered" evidence="1">
    <location>
        <begin position="82"/>
        <end position="160"/>
    </location>
</feature>
<evidence type="ECO:0000313" key="3">
    <source>
        <dbReference type="Proteomes" id="UP000775213"/>
    </source>
</evidence>
<sequence length="269" mass="30171">MIGIYLEDLKSSGFNRIGGIKKPDNHHQLANGIHKERKTPGRNVPHHLDQPRPRTFVHLASENPLESVNDEEAPAKEKGVLVGLESSGSTGGNASKGKEGGRLRGEAAERHEEQTERKRMKSTKVVKYSEMRTRRSSGRADQSGIHRGPPDGILGGDGRYPRNWPIVTGTAIKQRKVKRRYIKTSGLEDLERSLNSSNALSVARVLEALATLMTHVKTMWREKNDIIGRDTMERKKRLETETNYKKREVEDNSSQAIPNPQVFVPKTIT</sequence>
<keyword evidence="3" id="KW-1185">Reference proteome</keyword>
<evidence type="ECO:0000256" key="1">
    <source>
        <dbReference type="SAM" id="MobiDB-lite"/>
    </source>
</evidence>
<evidence type="ECO:0000313" key="2">
    <source>
        <dbReference type="EMBL" id="KAH0466171.1"/>
    </source>
</evidence>
<dbReference type="AlphaFoldDB" id="A0AAV7HAW8"/>
<reference evidence="2 3" key="1">
    <citation type="journal article" date="2021" name="Hortic Res">
        <title>Chromosome-scale assembly of the Dendrobium chrysotoxum genome enhances the understanding of orchid evolution.</title>
        <authorList>
            <person name="Zhang Y."/>
            <person name="Zhang G.Q."/>
            <person name="Zhang D."/>
            <person name="Liu X.D."/>
            <person name="Xu X.Y."/>
            <person name="Sun W.H."/>
            <person name="Yu X."/>
            <person name="Zhu X."/>
            <person name="Wang Z.W."/>
            <person name="Zhao X."/>
            <person name="Zhong W.Y."/>
            <person name="Chen H."/>
            <person name="Yin W.L."/>
            <person name="Huang T."/>
            <person name="Niu S.C."/>
            <person name="Liu Z.J."/>
        </authorList>
    </citation>
    <scope>NUCLEOTIDE SEQUENCE [LARGE SCALE GENOMIC DNA]</scope>
    <source>
        <strain evidence="2">Lindl</strain>
    </source>
</reference>
<feature type="compositionally biased region" description="Basic and acidic residues" evidence="1">
    <location>
        <begin position="96"/>
        <end position="117"/>
    </location>
</feature>